<gene>
    <name evidence="2" type="ORF">MEDL_7133</name>
</gene>
<dbReference type="Proteomes" id="UP000683360">
    <property type="component" value="Unassembled WGS sequence"/>
</dbReference>
<protein>
    <recommendedName>
        <fullName evidence="1">HAT C-terminal dimerisation domain-containing protein</fullName>
    </recommendedName>
</protein>
<dbReference type="PANTHER" id="PTHR46880">
    <property type="entry name" value="RAS-ASSOCIATING DOMAIN-CONTAINING PROTEIN"/>
    <property type="match status" value="1"/>
</dbReference>
<dbReference type="AlphaFoldDB" id="A0A8S3Q9H1"/>
<dbReference type="OrthoDB" id="6138559at2759"/>
<dbReference type="GO" id="GO:0046983">
    <property type="term" value="F:protein dimerization activity"/>
    <property type="evidence" value="ECO:0007669"/>
    <property type="project" value="InterPro"/>
</dbReference>
<accession>A0A8S3Q9H1</accession>
<evidence type="ECO:0000313" key="3">
    <source>
        <dbReference type="Proteomes" id="UP000683360"/>
    </source>
</evidence>
<dbReference type="Pfam" id="PF05699">
    <property type="entry name" value="Dimer_Tnp_hAT"/>
    <property type="match status" value="1"/>
</dbReference>
<sequence>MVHETDTDVNVKVHETDSDVKVHETDSDVKVHETDTDVNVKVHETDTDVNVKVHETDTDVKVHETDSDVKVHETDTDVNVKVHETDTDANVKVHETDTDVKVHETDTDITVHETDTGVNVKVHEIDIDLKEKVHETDTDTRWVSSKSRAVIALKNNLSVVAAHLESMAADNIPEAKAYHTTLVSVQFLKIMHLLFACFKEDPLSYFRIFDYARWPRDRLELARYGTEDLLKLLDIFPGIFNYEEEKERIKSQFSLLKAFLVNQNPNDMKEIYEVILAAKQERFRDIIKVIELMCCISPCTAECERGFSTMKSIKTPLRSRLEQDTLQNLMHINLSGPSVEDYNLTEI</sequence>
<reference evidence="2" key="1">
    <citation type="submission" date="2021-03" db="EMBL/GenBank/DDBJ databases">
        <authorList>
            <person name="Bekaert M."/>
        </authorList>
    </citation>
    <scope>NUCLEOTIDE SEQUENCE</scope>
</reference>
<dbReference type="InterPro" id="IPR008906">
    <property type="entry name" value="HATC_C_dom"/>
</dbReference>
<organism evidence="2 3">
    <name type="scientific">Mytilus edulis</name>
    <name type="common">Blue mussel</name>
    <dbReference type="NCBI Taxonomy" id="6550"/>
    <lineage>
        <taxon>Eukaryota</taxon>
        <taxon>Metazoa</taxon>
        <taxon>Spiralia</taxon>
        <taxon>Lophotrochozoa</taxon>
        <taxon>Mollusca</taxon>
        <taxon>Bivalvia</taxon>
        <taxon>Autobranchia</taxon>
        <taxon>Pteriomorphia</taxon>
        <taxon>Mytilida</taxon>
        <taxon>Mytiloidea</taxon>
        <taxon>Mytilidae</taxon>
        <taxon>Mytilinae</taxon>
        <taxon>Mytilus</taxon>
    </lineage>
</organism>
<evidence type="ECO:0000313" key="2">
    <source>
        <dbReference type="EMBL" id="CAG2191918.1"/>
    </source>
</evidence>
<dbReference type="PANTHER" id="PTHR46880:SF5">
    <property type="entry name" value="DUF4371 DOMAIN-CONTAINING PROTEIN"/>
    <property type="match status" value="1"/>
</dbReference>
<name>A0A8S3Q9H1_MYTED</name>
<keyword evidence="3" id="KW-1185">Reference proteome</keyword>
<feature type="domain" description="HAT C-terminal dimerisation" evidence="1">
    <location>
        <begin position="278"/>
        <end position="333"/>
    </location>
</feature>
<dbReference type="EMBL" id="CAJPWZ010000373">
    <property type="protein sequence ID" value="CAG2191918.1"/>
    <property type="molecule type" value="Genomic_DNA"/>
</dbReference>
<comment type="caution">
    <text evidence="2">The sequence shown here is derived from an EMBL/GenBank/DDBJ whole genome shotgun (WGS) entry which is preliminary data.</text>
</comment>
<proteinExistence type="predicted"/>
<evidence type="ECO:0000259" key="1">
    <source>
        <dbReference type="Pfam" id="PF05699"/>
    </source>
</evidence>